<gene>
    <name evidence="1" type="ORF">SGQ83_02815</name>
</gene>
<evidence type="ECO:0000313" key="1">
    <source>
        <dbReference type="EMBL" id="MDX6188267.1"/>
    </source>
</evidence>
<evidence type="ECO:0000313" key="2">
    <source>
        <dbReference type="Proteomes" id="UP001273350"/>
    </source>
</evidence>
<protein>
    <submittedName>
        <fullName evidence="1">Uncharacterized protein</fullName>
    </submittedName>
</protein>
<keyword evidence="2" id="KW-1185">Reference proteome</keyword>
<accession>A0ABU4R6R3</accession>
<dbReference type="Proteomes" id="UP001273350">
    <property type="component" value="Unassembled WGS sequence"/>
</dbReference>
<dbReference type="EMBL" id="JAWXVI010000002">
    <property type="protein sequence ID" value="MDX6188267.1"/>
    <property type="molecule type" value="Genomic_DNA"/>
</dbReference>
<sequence length="89" mass="10391">MNAEHEFISMASIYIGKIQINNHFFVKDEIENDISPREIVTIEDHEKIIEYMSQMSVLLNKPVILTPENENKVVLIKVVKGEIEYFPKD</sequence>
<organism evidence="1 2">
    <name type="scientific">Flavobacterium cupriresistens</name>
    <dbReference type="NCBI Taxonomy" id="2893885"/>
    <lineage>
        <taxon>Bacteria</taxon>
        <taxon>Pseudomonadati</taxon>
        <taxon>Bacteroidota</taxon>
        <taxon>Flavobacteriia</taxon>
        <taxon>Flavobacteriales</taxon>
        <taxon>Flavobacteriaceae</taxon>
        <taxon>Flavobacterium</taxon>
    </lineage>
</organism>
<comment type="caution">
    <text evidence="1">The sequence shown here is derived from an EMBL/GenBank/DDBJ whole genome shotgun (WGS) entry which is preliminary data.</text>
</comment>
<name>A0ABU4R6R3_9FLAO</name>
<proteinExistence type="predicted"/>
<reference evidence="1 2" key="1">
    <citation type="submission" date="2023-11" db="EMBL/GenBank/DDBJ databases">
        <title>Unpublished Manusciprt.</title>
        <authorList>
            <person name="Saticioglu I.B."/>
            <person name="Ay H."/>
            <person name="Ajmi N."/>
            <person name="Altun S."/>
            <person name="Duman M."/>
        </authorList>
    </citation>
    <scope>NUCLEOTIDE SEQUENCE [LARGE SCALE GENOMIC DNA]</scope>
    <source>
        <strain evidence="1 2">Fl-318</strain>
    </source>
</reference>
<dbReference type="RefSeq" id="WP_230001452.1">
    <property type="nucleotide sequence ID" value="NZ_CP087134.1"/>
</dbReference>